<dbReference type="AlphaFoldDB" id="A0A5J4W189"/>
<evidence type="ECO:0000313" key="2">
    <source>
        <dbReference type="Proteomes" id="UP000324800"/>
    </source>
</evidence>
<accession>A0A5J4W189</accession>
<proteinExistence type="predicted"/>
<organism evidence="1 2">
    <name type="scientific">Streblomastix strix</name>
    <dbReference type="NCBI Taxonomy" id="222440"/>
    <lineage>
        <taxon>Eukaryota</taxon>
        <taxon>Metamonada</taxon>
        <taxon>Preaxostyla</taxon>
        <taxon>Oxymonadida</taxon>
        <taxon>Streblomastigidae</taxon>
        <taxon>Streblomastix</taxon>
    </lineage>
</organism>
<comment type="caution">
    <text evidence="1">The sequence shown here is derived from an EMBL/GenBank/DDBJ whole genome shotgun (WGS) entry which is preliminary data.</text>
</comment>
<name>A0A5J4W189_9EUKA</name>
<sequence length="124" mass="14204">MASCANAVKYSMAHIEFKLDGNYSIVTFDPPFYLTPQCWKAKVEGYWSQDKLAKPSIDNNVKEVITIIFKNYLDSPVIFVKINLLLKICPHQTEQTIPYLIPQKMLDNAAYIVTRSKVTVTSKR</sequence>
<gene>
    <name evidence="1" type="ORF">EZS28_016268</name>
</gene>
<dbReference type="EMBL" id="SNRW01004076">
    <property type="protein sequence ID" value="KAA6388203.1"/>
    <property type="molecule type" value="Genomic_DNA"/>
</dbReference>
<dbReference type="Proteomes" id="UP000324800">
    <property type="component" value="Unassembled WGS sequence"/>
</dbReference>
<protein>
    <submittedName>
        <fullName evidence="1">Uncharacterized protein</fullName>
    </submittedName>
</protein>
<reference evidence="1 2" key="1">
    <citation type="submission" date="2019-03" db="EMBL/GenBank/DDBJ databases">
        <title>Single cell metagenomics reveals metabolic interactions within the superorganism composed of flagellate Streblomastix strix and complex community of Bacteroidetes bacteria on its surface.</title>
        <authorList>
            <person name="Treitli S.C."/>
            <person name="Kolisko M."/>
            <person name="Husnik F."/>
            <person name="Keeling P."/>
            <person name="Hampl V."/>
        </authorList>
    </citation>
    <scope>NUCLEOTIDE SEQUENCE [LARGE SCALE GENOMIC DNA]</scope>
    <source>
        <strain evidence="1">ST1C</strain>
    </source>
</reference>
<evidence type="ECO:0000313" key="1">
    <source>
        <dbReference type="EMBL" id="KAA6388203.1"/>
    </source>
</evidence>